<protein>
    <submittedName>
        <fullName evidence="4">Endo/exonuclease/phosphatase domain-containing protein</fullName>
    </submittedName>
</protein>
<feature type="region of interest" description="Disordered" evidence="1">
    <location>
        <begin position="171"/>
        <end position="204"/>
    </location>
</feature>
<keyword evidence="3" id="KW-1185">Reference proteome</keyword>
<reference evidence="4" key="1">
    <citation type="submission" date="2017-02" db="UniProtKB">
        <authorList>
            <consortium name="WormBaseParasite"/>
        </authorList>
    </citation>
    <scope>IDENTIFICATION</scope>
</reference>
<dbReference type="InterPro" id="IPR036691">
    <property type="entry name" value="Endo/exonu/phosph_ase_sf"/>
</dbReference>
<dbReference type="SUPFAM" id="SSF56219">
    <property type="entry name" value="DNase I-like"/>
    <property type="match status" value="1"/>
</dbReference>
<dbReference type="OrthoDB" id="5854880at2759"/>
<dbReference type="WBParaSite" id="ACOC_0001244601-mRNA-1">
    <property type="protein sequence ID" value="ACOC_0001244601-mRNA-1"/>
    <property type="gene ID" value="ACOC_0001244601"/>
</dbReference>
<organism evidence="4">
    <name type="scientific">Angiostrongylus costaricensis</name>
    <name type="common">Nematode worm</name>
    <dbReference type="NCBI Taxonomy" id="334426"/>
    <lineage>
        <taxon>Eukaryota</taxon>
        <taxon>Metazoa</taxon>
        <taxon>Ecdysozoa</taxon>
        <taxon>Nematoda</taxon>
        <taxon>Chromadorea</taxon>
        <taxon>Rhabditida</taxon>
        <taxon>Rhabditina</taxon>
        <taxon>Rhabditomorpha</taxon>
        <taxon>Strongyloidea</taxon>
        <taxon>Metastrongylidae</taxon>
        <taxon>Angiostrongylus</taxon>
    </lineage>
</organism>
<dbReference type="AlphaFoldDB" id="A0A0R3Q0J3"/>
<dbReference type="Proteomes" id="UP000267027">
    <property type="component" value="Unassembled WGS sequence"/>
</dbReference>
<feature type="region of interest" description="Disordered" evidence="1">
    <location>
        <begin position="1"/>
        <end position="21"/>
    </location>
</feature>
<feature type="compositionally biased region" description="Polar residues" evidence="1">
    <location>
        <begin position="1"/>
        <end position="13"/>
    </location>
</feature>
<evidence type="ECO:0000256" key="1">
    <source>
        <dbReference type="SAM" id="MobiDB-lite"/>
    </source>
</evidence>
<dbReference type="EMBL" id="UYYA01005042">
    <property type="protein sequence ID" value="VDM64032.1"/>
    <property type="molecule type" value="Genomic_DNA"/>
</dbReference>
<reference evidence="2 3" key="2">
    <citation type="submission" date="2018-11" db="EMBL/GenBank/DDBJ databases">
        <authorList>
            <consortium name="Pathogen Informatics"/>
        </authorList>
    </citation>
    <scope>NUCLEOTIDE SEQUENCE [LARGE SCALE GENOMIC DNA]</scope>
    <source>
        <strain evidence="2 3">Costa Rica</strain>
    </source>
</reference>
<sequence>MSTERPPKSQSHSEPPKSRRDKVTICTYNARTLASESSIKYLTMQERRIRYEVTGLGQTRRRHTFNAVYDTGEELFHGICDNRVFAGVGVLVNTSLSMNIDSFEQLTTQNGCLGLKRCGSIPAGTIFVLYATTSNCEEVVEAFCMFLEEFYREDHTFFKVIIGDFNSRVGPRRTSGGRHTGTHGLERNGQGKRPSEFIMRTKTK</sequence>
<proteinExistence type="predicted"/>
<evidence type="ECO:0000313" key="2">
    <source>
        <dbReference type="EMBL" id="VDM64032.1"/>
    </source>
</evidence>
<name>A0A0R3Q0J3_ANGCS</name>
<gene>
    <name evidence="2" type="ORF">ACOC_LOCUS12447</name>
</gene>
<evidence type="ECO:0000313" key="3">
    <source>
        <dbReference type="Proteomes" id="UP000267027"/>
    </source>
</evidence>
<evidence type="ECO:0000313" key="4">
    <source>
        <dbReference type="WBParaSite" id="ACOC_0001244601-mRNA-1"/>
    </source>
</evidence>
<dbReference type="Gene3D" id="3.60.10.10">
    <property type="entry name" value="Endonuclease/exonuclease/phosphatase"/>
    <property type="match status" value="1"/>
</dbReference>
<accession>A0A0R3Q0J3</accession>